<dbReference type="EMBL" id="CP036261">
    <property type="protein sequence ID" value="QDS87213.1"/>
    <property type="molecule type" value="Genomic_DNA"/>
</dbReference>
<feature type="compositionally biased region" description="Polar residues" evidence="1">
    <location>
        <begin position="194"/>
        <end position="203"/>
    </location>
</feature>
<feature type="compositionally biased region" description="Low complexity" evidence="1">
    <location>
        <begin position="405"/>
        <end position="420"/>
    </location>
</feature>
<feature type="compositionally biased region" description="Low complexity" evidence="1">
    <location>
        <begin position="32"/>
        <end position="50"/>
    </location>
</feature>
<feature type="region of interest" description="Disordered" evidence="1">
    <location>
        <begin position="534"/>
        <end position="564"/>
    </location>
</feature>
<name>A0A517LX64_9BACT</name>
<protein>
    <submittedName>
        <fullName evidence="2">Uncharacterized protein</fullName>
    </submittedName>
</protein>
<feature type="region of interest" description="Disordered" evidence="1">
    <location>
        <begin position="1"/>
        <end position="124"/>
    </location>
</feature>
<feature type="compositionally biased region" description="Basic and acidic residues" evidence="1">
    <location>
        <begin position="157"/>
        <end position="167"/>
    </location>
</feature>
<feature type="region of interest" description="Disordered" evidence="1">
    <location>
        <begin position="400"/>
        <end position="425"/>
    </location>
</feature>
<organism evidence="2 3">
    <name type="scientific">Rosistilla ulvae</name>
    <dbReference type="NCBI Taxonomy" id="1930277"/>
    <lineage>
        <taxon>Bacteria</taxon>
        <taxon>Pseudomonadati</taxon>
        <taxon>Planctomycetota</taxon>
        <taxon>Planctomycetia</taxon>
        <taxon>Pirellulales</taxon>
        <taxon>Pirellulaceae</taxon>
        <taxon>Rosistilla</taxon>
    </lineage>
</organism>
<proteinExistence type="predicted"/>
<sequence>MLFRKRQNRLRDVSFAEPLEPRQLLASTPLTAAVPADSATSSSTPDSAAVEPAANPSSSEPANVQTASEPSVEVASSTQASATLPATAAEETSTRQEESGDDTTEEASARSDKTTAGASVGSAVGNVVDVAASTAKTVTTVASSLGQAVIRTLPLGTDDRSDSRAAESEDASVTAASDDRQSGQEDAQDPPDLTEQSDVNQTAGIADTSRGVEAADAQEAEVVNVSSNVSLPVTPVAMKRPVVEQVDPSREQTPPSDKTDTSKSQVQRELIEEELPAFSEVEFVNNTSVDESLPALSTAPAPTTENLAAEPAAGQPNSKIPRVVAPAAVDVELPAGLAKRVELPAGLAKKDSLPKGLAKRAATDVVDAPQDESASTKAALAAPVAIKTQAVAEATSSQVAEARGAAETPSAADSEAADPAGSGNAKLANVSQVDDAPQNGIAAAASSTVVALPSEALEQQASTQQGSAIGSAMVVADVAVEKDASLNAGDHRKLAETTPAESFAPSIAAAKSDASALQPRTVVQDDATRVAEDIAKSTGEKATPTRASKSSAESGNLAQAAESHIAAASPTTNLLAADSSVAPHAADLQPNDSSDPATVQAAPGESAKAEQIATAERTVGDAPTAAVESTTEGPIHLADQQLEETAASSLASSEAVVAFGDNTSVQVVQSEQGFATNRVAGGEAIHTADHIASVDQWESVYDVDVSGSAVTAEIREPVEDSAVFGETADVGLWAGNETSEPTPVELSRGESLVSNLQSSSEVFELETFVAVDVSMEVAATVPAAKWAAGEGVFVAAQNDSGVGDSVASASKAQAYTEVLEAVSSDGTGTAVESADVVDDGGAGTYVSRQHASFEGGEASESVRDAEPVVSSDWAIQAARNAMDPAGLLPGSGAFDVQVPTPPTLAAIIGGLAESRIESPNPLETDLLHEGQPSGRETSGAESLAGTLRASNPAVHHKISFSIQSDAPTDVGKADTASRYLNGEETDFSNVDGRGLDGNNAGGFYVHHESTHDLKEAKRADGVTPSAAAVDGGKVTTPPKPAATKVFRRVSAPISRVSPTEMPSSAAVVLGIFTPIWGRLKQRWSLDDKTQKHRTEGKP</sequence>
<feature type="region of interest" description="Disordered" evidence="1">
    <location>
        <begin position="240"/>
        <end position="267"/>
    </location>
</feature>
<dbReference type="RefSeq" id="WP_145343414.1">
    <property type="nucleotide sequence ID" value="NZ_CP036261.1"/>
</dbReference>
<dbReference type="KEGG" id="ruv:EC9_13910"/>
<feature type="compositionally biased region" description="Polar residues" evidence="1">
    <location>
        <begin position="251"/>
        <end position="267"/>
    </location>
</feature>
<dbReference type="Proteomes" id="UP000319557">
    <property type="component" value="Chromosome"/>
</dbReference>
<reference evidence="2 3" key="1">
    <citation type="submission" date="2019-02" db="EMBL/GenBank/DDBJ databases">
        <title>Deep-cultivation of Planctomycetes and their phenomic and genomic characterization uncovers novel biology.</title>
        <authorList>
            <person name="Wiegand S."/>
            <person name="Jogler M."/>
            <person name="Boedeker C."/>
            <person name="Pinto D."/>
            <person name="Vollmers J."/>
            <person name="Rivas-Marin E."/>
            <person name="Kohn T."/>
            <person name="Peeters S.H."/>
            <person name="Heuer A."/>
            <person name="Rast P."/>
            <person name="Oberbeckmann S."/>
            <person name="Bunk B."/>
            <person name="Jeske O."/>
            <person name="Meyerdierks A."/>
            <person name="Storesund J.E."/>
            <person name="Kallscheuer N."/>
            <person name="Luecker S."/>
            <person name="Lage O.M."/>
            <person name="Pohl T."/>
            <person name="Merkel B.J."/>
            <person name="Hornburger P."/>
            <person name="Mueller R.-W."/>
            <person name="Bruemmer F."/>
            <person name="Labrenz M."/>
            <person name="Spormann A.M."/>
            <person name="Op den Camp H."/>
            <person name="Overmann J."/>
            <person name="Amann R."/>
            <person name="Jetten M.S.M."/>
            <person name="Mascher T."/>
            <person name="Medema M.H."/>
            <person name="Devos D.P."/>
            <person name="Kaster A.-K."/>
            <person name="Ovreas L."/>
            <person name="Rohde M."/>
            <person name="Galperin M.Y."/>
            <person name="Jogler C."/>
        </authorList>
    </citation>
    <scope>NUCLEOTIDE SEQUENCE [LARGE SCALE GENOMIC DNA]</scope>
    <source>
        <strain evidence="2 3">EC9</strain>
    </source>
</reference>
<accession>A0A517LX64</accession>
<feature type="region of interest" description="Disordered" evidence="1">
    <location>
        <begin position="152"/>
        <end position="217"/>
    </location>
</feature>
<feature type="compositionally biased region" description="Polar residues" evidence="1">
    <location>
        <begin position="55"/>
        <end position="84"/>
    </location>
</feature>
<feature type="compositionally biased region" description="Polar residues" evidence="1">
    <location>
        <begin position="545"/>
        <end position="557"/>
    </location>
</feature>
<dbReference type="AlphaFoldDB" id="A0A517LX64"/>
<evidence type="ECO:0000313" key="2">
    <source>
        <dbReference type="EMBL" id="QDS87213.1"/>
    </source>
</evidence>
<keyword evidence="3" id="KW-1185">Reference proteome</keyword>
<gene>
    <name evidence="2" type="ORF">EC9_13910</name>
</gene>
<evidence type="ECO:0000256" key="1">
    <source>
        <dbReference type="SAM" id="MobiDB-lite"/>
    </source>
</evidence>
<feature type="region of interest" description="Disordered" evidence="1">
    <location>
        <begin position="922"/>
        <end position="944"/>
    </location>
</feature>
<dbReference type="OrthoDB" id="10007875at2"/>
<feature type="region of interest" description="Disordered" evidence="1">
    <location>
        <begin position="584"/>
        <end position="633"/>
    </location>
</feature>
<evidence type="ECO:0000313" key="3">
    <source>
        <dbReference type="Proteomes" id="UP000319557"/>
    </source>
</evidence>